<evidence type="ECO:0000259" key="2">
    <source>
        <dbReference type="Pfam" id="PF02517"/>
    </source>
</evidence>
<evidence type="ECO:0000313" key="4">
    <source>
        <dbReference type="Proteomes" id="UP001595906"/>
    </source>
</evidence>
<feature type="transmembrane region" description="Helical" evidence="1">
    <location>
        <begin position="40"/>
        <end position="65"/>
    </location>
</feature>
<feature type="transmembrane region" description="Helical" evidence="1">
    <location>
        <begin position="261"/>
        <end position="282"/>
    </location>
</feature>
<keyword evidence="3" id="KW-0378">Hydrolase</keyword>
<dbReference type="Proteomes" id="UP001595906">
    <property type="component" value="Unassembled WGS sequence"/>
</dbReference>
<feature type="transmembrane region" description="Helical" evidence="1">
    <location>
        <begin position="220"/>
        <end position="241"/>
    </location>
</feature>
<dbReference type="PANTHER" id="PTHR43592">
    <property type="entry name" value="CAAX AMINO TERMINAL PROTEASE"/>
    <property type="match status" value="1"/>
</dbReference>
<keyword evidence="1" id="KW-0472">Membrane</keyword>
<reference evidence="4" key="1">
    <citation type="journal article" date="2019" name="Int. J. Syst. Evol. Microbiol.">
        <title>The Global Catalogue of Microorganisms (GCM) 10K type strain sequencing project: providing services to taxonomists for standard genome sequencing and annotation.</title>
        <authorList>
            <consortium name="The Broad Institute Genomics Platform"/>
            <consortium name="The Broad Institute Genome Sequencing Center for Infectious Disease"/>
            <person name="Wu L."/>
            <person name="Ma J."/>
        </authorList>
    </citation>
    <scope>NUCLEOTIDE SEQUENCE [LARGE SCALE GENOMIC DNA]</scope>
    <source>
        <strain evidence="4">CECT 8010</strain>
    </source>
</reference>
<gene>
    <name evidence="3" type="ORF">ACFOW1_09915</name>
</gene>
<keyword evidence="4" id="KW-1185">Reference proteome</keyword>
<comment type="caution">
    <text evidence="3">The sequence shown here is derived from an EMBL/GenBank/DDBJ whole genome shotgun (WGS) entry which is preliminary data.</text>
</comment>
<protein>
    <submittedName>
        <fullName evidence="3">CPBP family intramembrane glutamic endopeptidase</fullName>
        <ecNumber evidence="3">3.4.-.-</ecNumber>
    </submittedName>
</protein>
<feature type="transmembrane region" description="Helical" evidence="1">
    <location>
        <begin position="86"/>
        <end position="109"/>
    </location>
</feature>
<sequence>MEVNDAQLPQEGQTPITTFEDYIPKPQPTAKQPISYFGQLAILLGLSGGGLVVGGIISIIIFIAMKGGGLSSLTESEMLKPENANINKVIQLVSTLFLFFTPAFFFALIVNGKPLSYLGFNKKVSLKQIALVVLIAGTGLFLSGALGELNQLIPISKSARHYFQVLEDKYVDEMLSMVQIKTATDYIIGLLIIALAPAILEELFFRGALQQLLTNWTKKPWLAIAVTSVVFSAVHFSYFGFLPRAMLGAVLGLLFYYSKNIWTNILAHFFNNAIAISQIYFLSFSGKVDKKVLQDLDKSQLGGWQIALVGIASAVAMIVWLGYFKKESDKILAKIQLETA</sequence>
<dbReference type="Pfam" id="PF02517">
    <property type="entry name" value="Rce1-like"/>
    <property type="match status" value="1"/>
</dbReference>
<feature type="domain" description="CAAX prenyl protease 2/Lysostaphin resistance protein A-like" evidence="2">
    <location>
        <begin position="186"/>
        <end position="274"/>
    </location>
</feature>
<organism evidence="3 4">
    <name type="scientific">Parasediminibacterium paludis</name>
    <dbReference type="NCBI Taxonomy" id="908966"/>
    <lineage>
        <taxon>Bacteria</taxon>
        <taxon>Pseudomonadati</taxon>
        <taxon>Bacteroidota</taxon>
        <taxon>Chitinophagia</taxon>
        <taxon>Chitinophagales</taxon>
        <taxon>Chitinophagaceae</taxon>
        <taxon>Parasediminibacterium</taxon>
    </lineage>
</organism>
<evidence type="ECO:0000256" key="1">
    <source>
        <dbReference type="SAM" id="Phobius"/>
    </source>
</evidence>
<dbReference type="EC" id="3.4.-.-" evidence="3"/>
<feature type="transmembrane region" description="Helical" evidence="1">
    <location>
        <begin position="183"/>
        <end position="200"/>
    </location>
</feature>
<name>A0ABV8PZ37_9BACT</name>
<dbReference type="RefSeq" id="WP_379013973.1">
    <property type="nucleotide sequence ID" value="NZ_JBHSDC010000019.1"/>
</dbReference>
<keyword evidence="1" id="KW-1133">Transmembrane helix</keyword>
<proteinExistence type="predicted"/>
<dbReference type="InterPro" id="IPR003675">
    <property type="entry name" value="Rce1/LyrA-like_dom"/>
</dbReference>
<feature type="transmembrane region" description="Helical" evidence="1">
    <location>
        <begin position="302"/>
        <end position="324"/>
    </location>
</feature>
<dbReference type="GO" id="GO:0016787">
    <property type="term" value="F:hydrolase activity"/>
    <property type="evidence" value="ECO:0007669"/>
    <property type="project" value="UniProtKB-KW"/>
</dbReference>
<dbReference type="PANTHER" id="PTHR43592:SF15">
    <property type="entry name" value="CAAX AMINO TERMINAL PROTEASE FAMILY PROTEIN"/>
    <property type="match status" value="1"/>
</dbReference>
<accession>A0ABV8PZ37</accession>
<dbReference type="EMBL" id="JBHSDC010000019">
    <property type="protein sequence ID" value="MFC4232207.1"/>
    <property type="molecule type" value="Genomic_DNA"/>
</dbReference>
<evidence type="ECO:0000313" key="3">
    <source>
        <dbReference type="EMBL" id="MFC4232207.1"/>
    </source>
</evidence>
<feature type="transmembrane region" description="Helical" evidence="1">
    <location>
        <begin position="129"/>
        <end position="147"/>
    </location>
</feature>
<keyword evidence="1" id="KW-0812">Transmembrane</keyword>